<accession>A0A1E5E3G6</accession>
<reference evidence="1 2" key="1">
    <citation type="journal article" date="2012" name="Science">
        <title>Ecological populations of bacteria act as socially cohesive units of antibiotic production and resistance.</title>
        <authorList>
            <person name="Cordero O.X."/>
            <person name="Wildschutte H."/>
            <person name="Kirkup B."/>
            <person name="Proehl S."/>
            <person name="Ngo L."/>
            <person name="Hussain F."/>
            <person name="Le Roux F."/>
            <person name="Mincer T."/>
            <person name="Polz M.F."/>
        </authorList>
    </citation>
    <scope>NUCLEOTIDE SEQUENCE [LARGE SCALE GENOMIC DNA]</scope>
    <source>
        <strain evidence="1 2">1S-45</strain>
    </source>
</reference>
<proteinExistence type="predicted"/>
<evidence type="ECO:0000313" key="1">
    <source>
        <dbReference type="EMBL" id="OEF26831.1"/>
    </source>
</evidence>
<sequence length="144" mass="14813">MPCATAECIASNANMKHSVDYEKATGAKALSDVSTVASGVILFTPAGPVINGTLNGGKVAVGIADYIGLASDIGVTVLNGDIVKSTIKEGGSRLNQVALKELAGDVASRKIDAFIGLSGLYDKSIESIPNDEALTEVLLDYEIK</sequence>
<dbReference type="AlphaFoldDB" id="A0A1E5E3G6"/>
<gene>
    <name evidence="1" type="ORF">A1QC_15280</name>
</gene>
<organism evidence="1 2">
    <name type="scientific">Vibrio rumoiensis 1S-45</name>
    <dbReference type="NCBI Taxonomy" id="1188252"/>
    <lineage>
        <taxon>Bacteria</taxon>
        <taxon>Pseudomonadati</taxon>
        <taxon>Pseudomonadota</taxon>
        <taxon>Gammaproteobacteria</taxon>
        <taxon>Vibrionales</taxon>
        <taxon>Vibrionaceae</taxon>
        <taxon>Vibrio</taxon>
    </lineage>
</organism>
<dbReference type="Proteomes" id="UP000094070">
    <property type="component" value="Unassembled WGS sequence"/>
</dbReference>
<dbReference type="EMBL" id="AJYK02000045">
    <property type="protein sequence ID" value="OEF26831.1"/>
    <property type="molecule type" value="Genomic_DNA"/>
</dbReference>
<name>A0A1E5E3G6_9VIBR</name>
<keyword evidence="2" id="KW-1185">Reference proteome</keyword>
<protein>
    <submittedName>
        <fullName evidence="1">Uncharacterized protein</fullName>
    </submittedName>
</protein>
<comment type="caution">
    <text evidence="1">The sequence shown here is derived from an EMBL/GenBank/DDBJ whole genome shotgun (WGS) entry which is preliminary data.</text>
</comment>
<evidence type="ECO:0000313" key="2">
    <source>
        <dbReference type="Proteomes" id="UP000094070"/>
    </source>
</evidence>